<reference evidence="2 3" key="1">
    <citation type="journal article" date="2015" name="Sci. Rep.">
        <title>Genome of the facultative scuticociliatosis pathogen Pseudocohnilembus persalinus provides insight into its virulence through horizontal gene transfer.</title>
        <authorList>
            <person name="Xiong J."/>
            <person name="Wang G."/>
            <person name="Cheng J."/>
            <person name="Tian M."/>
            <person name="Pan X."/>
            <person name="Warren A."/>
            <person name="Jiang C."/>
            <person name="Yuan D."/>
            <person name="Miao W."/>
        </authorList>
    </citation>
    <scope>NUCLEOTIDE SEQUENCE [LARGE SCALE GENOMIC DNA]</scope>
    <source>
        <strain evidence="2">36N120E</strain>
    </source>
</reference>
<dbReference type="Pfam" id="PF03009">
    <property type="entry name" value="GDPD"/>
    <property type="match status" value="1"/>
</dbReference>
<evidence type="ECO:0000313" key="3">
    <source>
        <dbReference type="Proteomes" id="UP000054937"/>
    </source>
</evidence>
<dbReference type="GO" id="GO:0006629">
    <property type="term" value="P:lipid metabolic process"/>
    <property type="evidence" value="ECO:0007669"/>
    <property type="project" value="InterPro"/>
</dbReference>
<dbReference type="GO" id="GO:0008081">
    <property type="term" value="F:phosphoric diester hydrolase activity"/>
    <property type="evidence" value="ECO:0007669"/>
    <property type="project" value="InterPro"/>
</dbReference>
<proteinExistence type="predicted"/>
<gene>
    <name evidence="2" type="ORF">PPERSA_11333</name>
</gene>
<evidence type="ECO:0000313" key="2">
    <source>
        <dbReference type="EMBL" id="KRX04209.1"/>
    </source>
</evidence>
<keyword evidence="3" id="KW-1185">Reference proteome</keyword>
<dbReference type="SUPFAM" id="SSF51695">
    <property type="entry name" value="PLC-like phosphodiesterases"/>
    <property type="match status" value="1"/>
</dbReference>
<organism evidence="2 3">
    <name type="scientific">Pseudocohnilembus persalinus</name>
    <name type="common">Ciliate</name>
    <dbReference type="NCBI Taxonomy" id="266149"/>
    <lineage>
        <taxon>Eukaryota</taxon>
        <taxon>Sar</taxon>
        <taxon>Alveolata</taxon>
        <taxon>Ciliophora</taxon>
        <taxon>Intramacronucleata</taxon>
        <taxon>Oligohymenophorea</taxon>
        <taxon>Scuticociliatia</taxon>
        <taxon>Philasterida</taxon>
        <taxon>Pseudocohnilembidae</taxon>
        <taxon>Pseudocohnilembus</taxon>
    </lineage>
</organism>
<dbReference type="PANTHER" id="PTHR46211:SF14">
    <property type="entry name" value="GLYCEROPHOSPHODIESTER PHOSPHODIESTERASE"/>
    <property type="match status" value="1"/>
</dbReference>
<dbReference type="AlphaFoldDB" id="A0A0V0QPW4"/>
<comment type="caution">
    <text evidence="2">The sequence shown here is derived from an EMBL/GenBank/DDBJ whole genome shotgun (WGS) entry which is preliminary data.</text>
</comment>
<dbReference type="CDD" id="cd08556">
    <property type="entry name" value="GDPD"/>
    <property type="match status" value="1"/>
</dbReference>
<accession>A0A0V0QPW4</accession>
<dbReference type="Proteomes" id="UP000054937">
    <property type="component" value="Unassembled WGS sequence"/>
</dbReference>
<dbReference type="InterPro" id="IPR017946">
    <property type="entry name" value="PLC-like_Pdiesterase_TIM-brl"/>
</dbReference>
<sequence>MLKFDPELIKKIQLEDLSDENIIKYDQDLVDRYIFKTEPQELLQRLENLRIVGHRGGFKPDNTMVSFQLAAHHKIKFVELDVYLNKENEVYVIHAGHMGQLEQFTKNSEDWIQNFTNEQMKNIKHQPGDIPIPTFREFINFCKENDIFPLIELKGNFTKESDLTGVRVLEILIETDMLKKSEIISFQELLLNPCKLFLEKNNIKDYPLTLVYSNFNQSKNDAEFFISQGVNSLSLNGSQLDREVLYQVKKINPNMKINCWWSRLIHSDAVKKESLEQYLAALDCPMDALTVDSPLVMVQLKNYLIQKYKTMLRL</sequence>
<name>A0A0V0QPW4_PSEPJ</name>
<dbReference type="InterPro" id="IPR030395">
    <property type="entry name" value="GP_PDE_dom"/>
</dbReference>
<dbReference type="InParanoid" id="A0A0V0QPW4"/>
<protein>
    <submittedName>
        <fullName evidence="2">PLC-like phosphodiesterase, TIM beta/alpha-barrel domain</fullName>
    </submittedName>
</protein>
<dbReference type="Gene3D" id="3.20.20.190">
    <property type="entry name" value="Phosphatidylinositol (PI) phosphodiesterase"/>
    <property type="match status" value="1"/>
</dbReference>
<dbReference type="PROSITE" id="PS51704">
    <property type="entry name" value="GP_PDE"/>
    <property type="match status" value="1"/>
</dbReference>
<dbReference type="EMBL" id="LDAU01000120">
    <property type="protein sequence ID" value="KRX04209.1"/>
    <property type="molecule type" value="Genomic_DNA"/>
</dbReference>
<evidence type="ECO:0000259" key="1">
    <source>
        <dbReference type="PROSITE" id="PS51704"/>
    </source>
</evidence>
<dbReference type="OrthoDB" id="312614at2759"/>
<feature type="domain" description="GP-PDE" evidence="1">
    <location>
        <begin position="49"/>
        <end position="301"/>
    </location>
</feature>
<dbReference type="PANTHER" id="PTHR46211">
    <property type="entry name" value="GLYCEROPHOSPHORYL DIESTER PHOSPHODIESTERASE"/>
    <property type="match status" value="1"/>
</dbReference>